<keyword evidence="1" id="KW-0472">Membrane</keyword>
<keyword evidence="1" id="KW-1133">Transmembrane helix</keyword>
<dbReference type="Proteomes" id="UP000318878">
    <property type="component" value="Unassembled WGS sequence"/>
</dbReference>
<organism evidence="2 3">
    <name type="scientific">Blastopirellula retiformator</name>
    <dbReference type="NCBI Taxonomy" id="2527970"/>
    <lineage>
        <taxon>Bacteria</taxon>
        <taxon>Pseudomonadati</taxon>
        <taxon>Planctomycetota</taxon>
        <taxon>Planctomycetia</taxon>
        <taxon>Pirellulales</taxon>
        <taxon>Pirellulaceae</taxon>
        <taxon>Blastopirellula</taxon>
    </lineage>
</organism>
<dbReference type="EMBL" id="SJPF01000006">
    <property type="protein sequence ID" value="TWT30137.1"/>
    <property type="molecule type" value="Genomic_DNA"/>
</dbReference>
<sequence>MEMAYVPSNVPHNVPQTFRKVPHPNVTSKWRTSRMGVCNNHLLRVALTLEHLLAHFDAFTIFLALLLAGTWMQRLFN</sequence>
<evidence type="ECO:0000256" key="1">
    <source>
        <dbReference type="SAM" id="Phobius"/>
    </source>
</evidence>
<comment type="caution">
    <text evidence="2">The sequence shown here is derived from an EMBL/GenBank/DDBJ whole genome shotgun (WGS) entry which is preliminary data.</text>
</comment>
<feature type="transmembrane region" description="Helical" evidence="1">
    <location>
        <begin position="52"/>
        <end position="72"/>
    </location>
</feature>
<keyword evidence="1" id="KW-0812">Transmembrane</keyword>
<name>A0A5C5UX54_9BACT</name>
<evidence type="ECO:0000313" key="3">
    <source>
        <dbReference type="Proteomes" id="UP000318878"/>
    </source>
</evidence>
<dbReference type="AlphaFoldDB" id="A0A5C5UX54"/>
<protein>
    <submittedName>
        <fullName evidence="2">Uncharacterized protein</fullName>
    </submittedName>
</protein>
<accession>A0A5C5UX54</accession>
<reference evidence="2 3" key="1">
    <citation type="submission" date="2019-02" db="EMBL/GenBank/DDBJ databases">
        <title>Deep-cultivation of Planctomycetes and their phenomic and genomic characterization uncovers novel biology.</title>
        <authorList>
            <person name="Wiegand S."/>
            <person name="Jogler M."/>
            <person name="Boedeker C."/>
            <person name="Pinto D."/>
            <person name="Vollmers J."/>
            <person name="Rivas-Marin E."/>
            <person name="Kohn T."/>
            <person name="Peeters S.H."/>
            <person name="Heuer A."/>
            <person name="Rast P."/>
            <person name="Oberbeckmann S."/>
            <person name="Bunk B."/>
            <person name="Jeske O."/>
            <person name="Meyerdierks A."/>
            <person name="Storesund J.E."/>
            <person name="Kallscheuer N."/>
            <person name="Luecker S."/>
            <person name="Lage O.M."/>
            <person name="Pohl T."/>
            <person name="Merkel B.J."/>
            <person name="Hornburger P."/>
            <person name="Mueller R.-W."/>
            <person name="Bruemmer F."/>
            <person name="Labrenz M."/>
            <person name="Spormann A.M."/>
            <person name="Op Den Camp H."/>
            <person name="Overmann J."/>
            <person name="Amann R."/>
            <person name="Jetten M.S.M."/>
            <person name="Mascher T."/>
            <person name="Medema M.H."/>
            <person name="Devos D.P."/>
            <person name="Kaster A.-K."/>
            <person name="Ovreas L."/>
            <person name="Rohde M."/>
            <person name="Galperin M.Y."/>
            <person name="Jogler C."/>
        </authorList>
    </citation>
    <scope>NUCLEOTIDE SEQUENCE [LARGE SCALE GENOMIC DNA]</scope>
    <source>
        <strain evidence="2 3">Enr8</strain>
    </source>
</reference>
<evidence type="ECO:0000313" key="2">
    <source>
        <dbReference type="EMBL" id="TWT30137.1"/>
    </source>
</evidence>
<keyword evidence="3" id="KW-1185">Reference proteome</keyword>
<proteinExistence type="predicted"/>
<gene>
    <name evidence="2" type="ORF">Enr8_47960</name>
</gene>